<name>A0ABD1F6W9_HYPHA</name>
<sequence length="185" mass="21294">MKVAPWPVEHTQQQRSNLEFQRADRIKKVLVCFGNSALESRISYRRNLEPAIVELQKDIEEDGTSVSYKRWINFAPPGGIRDATWNCANAAHNIIVVATDCVDYKNNTKSSCQMVGETNWRSALIVIDRISPVGFLVDYINLMIMDIENCNKKRYIYTGILNQLSSRSMEKQYSISHYRLITKKS</sequence>
<reference evidence="1 2" key="1">
    <citation type="submission" date="2024-05" db="EMBL/GenBank/DDBJ databases">
        <title>Genetic variation in Jamaican populations of the coffee berry borer (Hypothenemus hampei).</title>
        <authorList>
            <person name="Errbii M."/>
            <person name="Myrie A."/>
        </authorList>
    </citation>
    <scope>NUCLEOTIDE SEQUENCE [LARGE SCALE GENOMIC DNA]</scope>
    <source>
        <strain evidence="1">JA-Hopewell-2020-01-JO</strain>
        <tissue evidence="1">Whole body</tissue>
    </source>
</reference>
<protein>
    <submittedName>
        <fullName evidence="1">Uncharacterized protein</fullName>
    </submittedName>
</protein>
<dbReference type="Proteomes" id="UP001566132">
    <property type="component" value="Unassembled WGS sequence"/>
</dbReference>
<gene>
    <name evidence="1" type="ORF">ABEB36_002759</name>
</gene>
<accession>A0ABD1F6W9</accession>
<dbReference type="AlphaFoldDB" id="A0ABD1F6W9"/>
<keyword evidence="2" id="KW-1185">Reference proteome</keyword>
<organism evidence="1 2">
    <name type="scientific">Hypothenemus hampei</name>
    <name type="common">Coffee berry borer</name>
    <dbReference type="NCBI Taxonomy" id="57062"/>
    <lineage>
        <taxon>Eukaryota</taxon>
        <taxon>Metazoa</taxon>
        <taxon>Ecdysozoa</taxon>
        <taxon>Arthropoda</taxon>
        <taxon>Hexapoda</taxon>
        <taxon>Insecta</taxon>
        <taxon>Pterygota</taxon>
        <taxon>Neoptera</taxon>
        <taxon>Endopterygota</taxon>
        <taxon>Coleoptera</taxon>
        <taxon>Polyphaga</taxon>
        <taxon>Cucujiformia</taxon>
        <taxon>Curculionidae</taxon>
        <taxon>Scolytinae</taxon>
        <taxon>Hypothenemus</taxon>
    </lineage>
</organism>
<comment type="caution">
    <text evidence="1">The sequence shown here is derived from an EMBL/GenBank/DDBJ whole genome shotgun (WGS) entry which is preliminary data.</text>
</comment>
<evidence type="ECO:0000313" key="2">
    <source>
        <dbReference type="Proteomes" id="UP001566132"/>
    </source>
</evidence>
<evidence type="ECO:0000313" key="1">
    <source>
        <dbReference type="EMBL" id="KAL1513338.1"/>
    </source>
</evidence>
<proteinExistence type="predicted"/>
<dbReference type="EMBL" id="JBDJPC010000002">
    <property type="protein sequence ID" value="KAL1513338.1"/>
    <property type="molecule type" value="Genomic_DNA"/>
</dbReference>